<dbReference type="PROSITE" id="PS50053">
    <property type="entry name" value="UBIQUITIN_2"/>
    <property type="match status" value="1"/>
</dbReference>
<protein>
    <recommendedName>
        <fullName evidence="2">Ubiquitin-like domain-containing protein</fullName>
    </recommendedName>
</protein>
<feature type="region of interest" description="Disordered" evidence="1">
    <location>
        <begin position="24"/>
        <end position="46"/>
    </location>
</feature>
<dbReference type="Proteomes" id="UP000193380">
    <property type="component" value="Unassembled WGS sequence"/>
</dbReference>
<feature type="domain" description="Ubiquitin-like" evidence="2">
    <location>
        <begin position="64"/>
        <end position="132"/>
    </location>
</feature>
<dbReference type="CDD" id="cd17039">
    <property type="entry name" value="Ubl_ubiquitin_like"/>
    <property type="match status" value="1"/>
</dbReference>
<evidence type="ECO:0000259" key="2">
    <source>
        <dbReference type="PROSITE" id="PS50053"/>
    </source>
</evidence>
<dbReference type="STRING" id="8022.A0A060WXN4"/>
<dbReference type="SUPFAM" id="SSF54236">
    <property type="entry name" value="Ubiquitin-like"/>
    <property type="match status" value="1"/>
</dbReference>
<gene>
    <name evidence="3" type="ORF">GSONMT00001547001</name>
</gene>
<dbReference type="EMBL" id="FR904686">
    <property type="protein sequence ID" value="CDQ69824.1"/>
    <property type="molecule type" value="Genomic_DNA"/>
</dbReference>
<proteinExistence type="predicted"/>
<reference evidence="3" key="2">
    <citation type="submission" date="2014-03" db="EMBL/GenBank/DDBJ databases">
        <authorList>
            <person name="Genoscope - CEA"/>
        </authorList>
    </citation>
    <scope>NUCLEOTIDE SEQUENCE</scope>
</reference>
<organism evidence="3 4">
    <name type="scientific">Oncorhynchus mykiss</name>
    <name type="common">Rainbow trout</name>
    <name type="synonym">Salmo gairdneri</name>
    <dbReference type="NCBI Taxonomy" id="8022"/>
    <lineage>
        <taxon>Eukaryota</taxon>
        <taxon>Metazoa</taxon>
        <taxon>Chordata</taxon>
        <taxon>Craniata</taxon>
        <taxon>Vertebrata</taxon>
        <taxon>Euteleostomi</taxon>
        <taxon>Actinopterygii</taxon>
        <taxon>Neopterygii</taxon>
        <taxon>Teleostei</taxon>
        <taxon>Protacanthopterygii</taxon>
        <taxon>Salmoniformes</taxon>
        <taxon>Salmonidae</taxon>
        <taxon>Salmoninae</taxon>
        <taxon>Oncorhynchus</taxon>
    </lineage>
</organism>
<name>A0A060WXN4_ONCMY</name>
<dbReference type="Pfam" id="PF00240">
    <property type="entry name" value="ubiquitin"/>
    <property type="match status" value="1"/>
</dbReference>
<dbReference type="PaxDb" id="8022-A0A060WXN4"/>
<dbReference type="InterPro" id="IPR000626">
    <property type="entry name" value="Ubiquitin-like_dom"/>
</dbReference>
<evidence type="ECO:0000313" key="3">
    <source>
        <dbReference type="EMBL" id="CDQ69824.1"/>
    </source>
</evidence>
<feature type="compositionally biased region" description="Basic and acidic residues" evidence="1">
    <location>
        <begin position="27"/>
        <end position="36"/>
    </location>
</feature>
<evidence type="ECO:0000313" key="4">
    <source>
        <dbReference type="Proteomes" id="UP000193380"/>
    </source>
</evidence>
<reference evidence="3" key="1">
    <citation type="journal article" date="2014" name="Nat. Commun.">
        <title>The rainbow trout genome provides novel insights into evolution after whole-genome duplication in vertebrates.</title>
        <authorList>
            <person name="Berthelot C."/>
            <person name="Brunet F."/>
            <person name="Chalopin D."/>
            <person name="Juanchich A."/>
            <person name="Bernard M."/>
            <person name="Noel B."/>
            <person name="Bento P."/>
            <person name="Da Silva C."/>
            <person name="Labadie K."/>
            <person name="Alberti A."/>
            <person name="Aury J.M."/>
            <person name="Louis A."/>
            <person name="Dehais P."/>
            <person name="Bardou P."/>
            <person name="Montfort J."/>
            <person name="Klopp C."/>
            <person name="Cabau C."/>
            <person name="Gaspin C."/>
            <person name="Thorgaard G.H."/>
            <person name="Boussaha M."/>
            <person name="Quillet E."/>
            <person name="Guyomard R."/>
            <person name="Galiana D."/>
            <person name="Bobe J."/>
            <person name="Volff J.N."/>
            <person name="Genet C."/>
            <person name="Wincker P."/>
            <person name="Jaillon O."/>
            <person name="Roest Crollius H."/>
            <person name="Guiguen Y."/>
        </authorList>
    </citation>
    <scope>NUCLEOTIDE SEQUENCE [LARGE SCALE GENOMIC DNA]</scope>
</reference>
<sequence>MGGIYSYLYPESSGEITVVTQTETYQDTDRSPEQQGDKTNTGNFLGESRSALGANDNIEDVDKFNVLVRCAGKTMDIDVFPLERIAVLLENACQQAGKKCSTMKLVYNGEMLDESKTMKHYKLRRGNSVNLIHAC</sequence>
<dbReference type="InterPro" id="IPR029071">
    <property type="entry name" value="Ubiquitin-like_domsf"/>
</dbReference>
<accession>A0A060WXN4</accession>
<dbReference type="AlphaFoldDB" id="A0A060WXN4"/>
<dbReference type="Gene3D" id="3.10.20.90">
    <property type="entry name" value="Phosphatidylinositol 3-kinase Catalytic Subunit, Chain A, domain 1"/>
    <property type="match status" value="1"/>
</dbReference>
<evidence type="ECO:0000256" key="1">
    <source>
        <dbReference type="SAM" id="MobiDB-lite"/>
    </source>
</evidence>